<proteinExistence type="predicted"/>
<evidence type="ECO:0000313" key="3">
    <source>
        <dbReference type="Proteomes" id="UP000321250"/>
    </source>
</evidence>
<reference evidence="2 3" key="1">
    <citation type="journal article" date="2013" name="Antonie Van Leeuwenhoek">
        <title>Sphingomonas ginsenosidivorax sp. nov., with the ability to transform ginsenosides.</title>
        <authorList>
            <person name="Jin X.F."/>
            <person name="Kim J.K."/>
            <person name="Liu Q.M."/>
            <person name="Kang M.S."/>
            <person name="He D."/>
            <person name="Jin F.X."/>
            <person name="Kim S.C."/>
            <person name="Im W.T."/>
        </authorList>
    </citation>
    <scope>NUCLEOTIDE SEQUENCE [LARGE SCALE GENOMIC DNA]</scope>
    <source>
        <strain evidence="2 3">KHI67</strain>
    </source>
</reference>
<comment type="caution">
    <text evidence="2">The sequence shown here is derived from an EMBL/GenBank/DDBJ whole genome shotgun (WGS) entry which is preliminary data.</text>
</comment>
<dbReference type="RefSeq" id="WP_147083273.1">
    <property type="nucleotide sequence ID" value="NZ_VOQR01000001.1"/>
</dbReference>
<sequence length="201" mass="22278">MPELSIAERLKSIGLVHDGNLEDLNVEAGTTIDLDPRNDRFKSYLDRMTLDSIRRVKQVMGIPDDAVEETDPQARPQTPIRPTLGDRVPLSQRIPPLVLAGAAAQDVATTKRLYDISAEYVFGDSKRIDRRQIEAVDKWIKTAGIKIQIFLFKNIHVGKGATLNVQSAALFAHHITVEKTGRIKFKSGTHSTVHAASFKGL</sequence>
<name>A0A5C6UIE5_9SPHN</name>
<dbReference type="EMBL" id="VOQR01000001">
    <property type="protein sequence ID" value="TXC71996.1"/>
    <property type="molecule type" value="Genomic_DNA"/>
</dbReference>
<dbReference type="OrthoDB" id="7605182at2"/>
<gene>
    <name evidence="2" type="ORF">FSB78_14305</name>
</gene>
<evidence type="ECO:0000256" key="1">
    <source>
        <dbReference type="SAM" id="MobiDB-lite"/>
    </source>
</evidence>
<evidence type="ECO:0000313" key="2">
    <source>
        <dbReference type="EMBL" id="TXC71996.1"/>
    </source>
</evidence>
<organism evidence="2 3">
    <name type="scientific">Sphingomonas ginsenosidivorax</name>
    <dbReference type="NCBI Taxonomy" id="862135"/>
    <lineage>
        <taxon>Bacteria</taxon>
        <taxon>Pseudomonadati</taxon>
        <taxon>Pseudomonadota</taxon>
        <taxon>Alphaproteobacteria</taxon>
        <taxon>Sphingomonadales</taxon>
        <taxon>Sphingomonadaceae</taxon>
        <taxon>Sphingomonas</taxon>
    </lineage>
</organism>
<protein>
    <submittedName>
        <fullName evidence="2">Uncharacterized protein</fullName>
    </submittedName>
</protein>
<dbReference type="Proteomes" id="UP000321250">
    <property type="component" value="Unassembled WGS sequence"/>
</dbReference>
<accession>A0A5C6UIE5</accession>
<dbReference type="AlphaFoldDB" id="A0A5C6UIE5"/>
<feature type="region of interest" description="Disordered" evidence="1">
    <location>
        <begin position="67"/>
        <end position="86"/>
    </location>
</feature>
<keyword evidence="3" id="KW-1185">Reference proteome</keyword>